<evidence type="ECO:0000313" key="5">
    <source>
        <dbReference type="EMBL" id="UNZ07609.1"/>
    </source>
</evidence>
<name>A0ABY3ZBZ5_STRRM</name>
<dbReference type="InterPro" id="IPR003658">
    <property type="entry name" value="Anti-sigma_ant"/>
</dbReference>
<dbReference type="Gene3D" id="3.30.750.24">
    <property type="entry name" value="STAS domain"/>
    <property type="match status" value="1"/>
</dbReference>
<gene>
    <name evidence="5" type="primary">rsbV8</name>
    <name evidence="5" type="ORF">SRIMR7_36190</name>
</gene>
<dbReference type="Proteomes" id="UP000829494">
    <property type="component" value="Chromosome"/>
</dbReference>
<proteinExistence type="inferred from homology"/>
<dbReference type="GeneID" id="66853247"/>
<protein>
    <recommendedName>
        <fullName evidence="2">Anti-sigma factor antagonist</fullName>
    </recommendedName>
</protein>
<dbReference type="InterPro" id="IPR036513">
    <property type="entry name" value="STAS_dom_sf"/>
</dbReference>
<dbReference type="PROSITE" id="PS50801">
    <property type="entry name" value="STAS"/>
    <property type="match status" value="1"/>
</dbReference>
<dbReference type="NCBIfam" id="TIGR00377">
    <property type="entry name" value="ant_ant_sig"/>
    <property type="match status" value="1"/>
</dbReference>
<evidence type="ECO:0000313" key="6">
    <source>
        <dbReference type="Proteomes" id="UP000829494"/>
    </source>
</evidence>
<feature type="domain" description="STAS" evidence="4">
    <location>
        <begin position="8"/>
        <end position="102"/>
    </location>
</feature>
<sequence>MVDQGWSFTSRERVVGATTVVELGGEVDILAATALGLRLDEITGTRHPDLVLDVRDVTFIDCCGVSMLCRTRRRTEAKAGRLRLAGVAESPSVLRLLRLTGLLSAFDLCFDAGSDPGSDPVFGLAGETGAGPRTDDACPCTRPHTEGPGRPATPDAPTDSAVA</sequence>
<organism evidence="5 6">
    <name type="scientific">Streptomyces rimosus subsp. rimosus</name>
    <dbReference type="NCBI Taxonomy" id="132474"/>
    <lineage>
        <taxon>Bacteria</taxon>
        <taxon>Bacillati</taxon>
        <taxon>Actinomycetota</taxon>
        <taxon>Actinomycetes</taxon>
        <taxon>Kitasatosporales</taxon>
        <taxon>Streptomycetaceae</taxon>
        <taxon>Streptomyces</taxon>
    </lineage>
</organism>
<evidence type="ECO:0000256" key="1">
    <source>
        <dbReference type="ARBA" id="ARBA00009013"/>
    </source>
</evidence>
<evidence type="ECO:0000259" key="4">
    <source>
        <dbReference type="PROSITE" id="PS50801"/>
    </source>
</evidence>
<keyword evidence="6" id="KW-1185">Reference proteome</keyword>
<dbReference type="Pfam" id="PF01740">
    <property type="entry name" value="STAS"/>
    <property type="match status" value="1"/>
</dbReference>
<accession>A0ABY3ZBZ5</accession>
<dbReference type="CDD" id="cd07043">
    <property type="entry name" value="STAS_anti-anti-sigma_factors"/>
    <property type="match status" value="1"/>
</dbReference>
<dbReference type="PANTHER" id="PTHR33495:SF2">
    <property type="entry name" value="ANTI-SIGMA FACTOR ANTAGONIST TM_1081-RELATED"/>
    <property type="match status" value="1"/>
</dbReference>
<evidence type="ECO:0000256" key="2">
    <source>
        <dbReference type="RuleBase" id="RU003749"/>
    </source>
</evidence>
<dbReference type="InterPro" id="IPR002645">
    <property type="entry name" value="STAS_dom"/>
</dbReference>
<reference evidence="5 6" key="1">
    <citation type="submission" date="2022-03" db="EMBL/GenBank/DDBJ databases">
        <title>Complete genome of Streptomyces rimosus ssp. rimosus R7 (=ATCC 10970).</title>
        <authorList>
            <person name="Beganovic S."/>
            <person name="Ruckert C."/>
            <person name="Busche T."/>
            <person name="Kalinowski J."/>
            <person name="Wittmann C."/>
        </authorList>
    </citation>
    <scope>NUCLEOTIDE SEQUENCE [LARGE SCALE GENOMIC DNA]</scope>
    <source>
        <strain evidence="5 6">R7</strain>
    </source>
</reference>
<dbReference type="SUPFAM" id="SSF52091">
    <property type="entry name" value="SpoIIaa-like"/>
    <property type="match status" value="1"/>
</dbReference>
<evidence type="ECO:0000256" key="3">
    <source>
        <dbReference type="SAM" id="MobiDB-lite"/>
    </source>
</evidence>
<comment type="similarity">
    <text evidence="1 2">Belongs to the anti-sigma-factor antagonist family.</text>
</comment>
<dbReference type="PANTHER" id="PTHR33495">
    <property type="entry name" value="ANTI-SIGMA FACTOR ANTAGONIST TM_1081-RELATED-RELATED"/>
    <property type="match status" value="1"/>
</dbReference>
<feature type="region of interest" description="Disordered" evidence="3">
    <location>
        <begin position="123"/>
        <end position="163"/>
    </location>
</feature>
<dbReference type="EMBL" id="CP094298">
    <property type="protein sequence ID" value="UNZ07609.1"/>
    <property type="molecule type" value="Genomic_DNA"/>
</dbReference>
<dbReference type="RefSeq" id="WP_003982336.1">
    <property type="nucleotide sequence ID" value="NZ_CP043497.1"/>
</dbReference>